<dbReference type="AlphaFoldDB" id="A0A1H3KM69"/>
<proteinExistence type="predicted"/>
<evidence type="ECO:0000313" key="1">
    <source>
        <dbReference type="EMBL" id="SDY53130.1"/>
    </source>
</evidence>
<accession>A0A1H3KM69</accession>
<evidence type="ECO:0000313" key="2">
    <source>
        <dbReference type="Proteomes" id="UP000198625"/>
    </source>
</evidence>
<dbReference type="STRING" id="415015.SAMN05660462_00237"/>
<dbReference type="EMBL" id="FNQE01000002">
    <property type="protein sequence ID" value="SDY53130.1"/>
    <property type="molecule type" value="Genomic_DNA"/>
</dbReference>
<gene>
    <name evidence="1" type="ORF">SAMN05660462_00237</name>
</gene>
<dbReference type="RefSeq" id="WP_091726087.1">
    <property type="nucleotide sequence ID" value="NZ_FNQE01000002.1"/>
</dbReference>
<protein>
    <submittedName>
        <fullName evidence="1">Uncharacterized protein</fullName>
    </submittedName>
</protein>
<organism evidence="1 2">
    <name type="scientific">Proteiniborus ethanoligenes</name>
    <dbReference type="NCBI Taxonomy" id="415015"/>
    <lineage>
        <taxon>Bacteria</taxon>
        <taxon>Bacillati</taxon>
        <taxon>Bacillota</taxon>
        <taxon>Clostridia</taxon>
        <taxon>Eubacteriales</taxon>
        <taxon>Proteiniborus</taxon>
    </lineage>
</organism>
<sequence>MSLNERLKFTDKEIIEKGSRVLIKELGYSGFLRFIRQVESSSKEDYLNIDKEIFKDMSVDDIFEEAKEHWENRES</sequence>
<name>A0A1H3KM69_9FIRM</name>
<keyword evidence="2" id="KW-1185">Reference proteome</keyword>
<reference evidence="1 2" key="1">
    <citation type="submission" date="2016-10" db="EMBL/GenBank/DDBJ databases">
        <authorList>
            <person name="de Groot N.N."/>
        </authorList>
    </citation>
    <scope>NUCLEOTIDE SEQUENCE [LARGE SCALE GENOMIC DNA]</scope>
    <source>
        <strain evidence="1 2">DSM 21650</strain>
    </source>
</reference>
<dbReference type="Proteomes" id="UP000198625">
    <property type="component" value="Unassembled WGS sequence"/>
</dbReference>
<dbReference type="OrthoDB" id="2084399at2"/>